<dbReference type="Pfam" id="PF00959">
    <property type="entry name" value="Phage_lysozyme"/>
    <property type="match status" value="1"/>
</dbReference>
<dbReference type="Proteomes" id="UP000032025">
    <property type="component" value="Unassembled WGS sequence"/>
</dbReference>
<reference evidence="4 5" key="1">
    <citation type="submission" date="2014-08" db="EMBL/GenBank/DDBJ databases">
        <title>Whole genome shotgun sequence of Sphingomonas paucimobilis NBRC 13935.</title>
        <authorList>
            <person name="Hosoyama A."/>
            <person name="Hashimoto M."/>
            <person name="Hosoyama Y."/>
            <person name="Noguchi M."/>
            <person name="Uohara A."/>
            <person name="Ohji S."/>
            <person name="Katano-Makiyama Y."/>
            <person name="Ichikawa N."/>
            <person name="Kimura A."/>
            <person name="Yamazoe A."/>
            <person name="Fujita N."/>
        </authorList>
    </citation>
    <scope>NUCLEOTIDE SEQUENCE [LARGE SCALE GENOMIC DNA]</scope>
    <source>
        <strain evidence="4 5">NBRC 13935</strain>
    </source>
</reference>
<dbReference type="EC" id="3.2.1.17" evidence="3"/>
<dbReference type="EMBL" id="BBJS01000017">
    <property type="protein sequence ID" value="GAN13318.1"/>
    <property type="molecule type" value="Genomic_DNA"/>
</dbReference>
<dbReference type="GO" id="GO:0003796">
    <property type="term" value="F:lysozyme activity"/>
    <property type="evidence" value="ECO:0007669"/>
    <property type="project" value="UniProtKB-EC"/>
</dbReference>
<comment type="caution">
    <text evidence="4">The sequence shown here is derived from an EMBL/GenBank/DDBJ whole genome shotgun (WGS) entry which is preliminary data.</text>
</comment>
<dbReference type="Gene3D" id="1.10.530.40">
    <property type="match status" value="1"/>
</dbReference>
<gene>
    <name evidence="4" type="ORF">SP6_17_00350</name>
</gene>
<dbReference type="PANTHER" id="PTHR38107">
    <property type="match status" value="1"/>
</dbReference>
<dbReference type="GO" id="GO:0016998">
    <property type="term" value="P:cell wall macromolecule catabolic process"/>
    <property type="evidence" value="ECO:0007669"/>
    <property type="project" value="InterPro"/>
</dbReference>
<dbReference type="PANTHER" id="PTHR38107:SF3">
    <property type="entry name" value="LYSOZYME RRRD-RELATED"/>
    <property type="match status" value="1"/>
</dbReference>
<comment type="similarity">
    <text evidence="3">Belongs to the glycosyl hydrolase 24 family.</text>
</comment>
<keyword evidence="3" id="KW-0378">Hydrolase</keyword>
<evidence type="ECO:0000256" key="3">
    <source>
        <dbReference type="RuleBase" id="RU003788"/>
    </source>
</evidence>
<dbReference type="GO" id="GO:0031640">
    <property type="term" value="P:killing of cells of another organism"/>
    <property type="evidence" value="ECO:0007669"/>
    <property type="project" value="UniProtKB-KW"/>
</dbReference>
<dbReference type="InterPro" id="IPR023347">
    <property type="entry name" value="Lysozyme_dom_sf"/>
</dbReference>
<sequence>MGSGVTLGPGYDMKDRSRAQVANDLKAVFGVDPAAADRVAEGAGKSGQAARDFVRVNKDAISLSDTQQAALLANIIGHYENMVRRAIKIPLHQYEFDALVSYAYNPGGGWRKTTALINQPRPKDAAVELSKHVYSRGRRIKSLVERRAAETQMLLYGEYH</sequence>
<dbReference type="InterPro" id="IPR023346">
    <property type="entry name" value="Lysozyme-like_dom_sf"/>
</dbReference>
<keyword evidence="2 3" id="KW-0081">Bacteriolytic enzyme</keyword>
<evidence type="ECO:0000256" key="2">
    <source>
        <dbReference type="ARBA" id="ARBA00022638"/>
    </source>
</evidence>
<evidence type="ECO:0000256" key="1">
    <source>
        <dbReference type="ARBA" id="ARBA00022529"/>
    </source>
</evidence>
<protein>
    <recommendedName>
        <fullName evidence="3">Lysozyme</fullName>
        <ecNumber evidence="3">3.2.1.17</ecNumber>
    </recommendedName>
</protein>
<accession>A0A0C9NF17</accession>
<keyword evidence="5" id="KW-1185">Reference proteome</keyword>
<dbReference type="GO" id="GO:0009253">
    <property type="term" value="P:peptidoglycan catabolic process"/>
    <property type="evidence" value="ECO:0007669"/>
    <property type="project" value="InterPro"/>
</dbReference>
<dbReference type="GO" id="GO:0042742">
    <property type="term" value="P:defense response to bacterium"/>
    <property type="evidence" value="ECO:0007669"/>
    <property type="project" value="UniProtKB-KW"/>
</dbReference>
<organism evidence="4 5">
    <name type="scientific">Sphingomonas paucimobilis NBRC 13935</name>
    <dbReference type="NCBI Taxonomy" id="1219050"/>
    <lineage>
        <taxon>Bacteria</taxon>
        <taxon>Pseudomonadati</taxon>
        <taxon>Pseudomonadota</taxon>
        <taxon>Alphaproteobacteria</taxon>
        <taxon>Sphingomonadales</taxon>
        <taxon>Sphingomonadaceae</taxon>
        <taxon>Sphingomonas</taxon>
    </lineage>
</organism>
<keyword evidence="3" id="KW-0326">Glycosidase</keyword>
<evidence type="ECO:0000313" key="4">
    <source>
        <dbReference type="EMBL" id="GAN13318.1"/>
    </source>
</evidence>
<keyword evidence="1 3" id="KW-0929">Antimicrobial</keyword>
<proteinExistence type="inferred from homology"/>
<name>A0A0C9NF17_SPHPI</name>
<dbReference type="SUPFAM" id="SSF53955">
    <property type="entry name" value="Lysozyme-like"/>
    <property type="match status" value="1"/>
</dbReference>
<dbReference type="InterPro" id="IPR051018">
    <property type="entry name" value="Bacteriophage_GH24"/>
</dbReference>
<comment type="catalytic activity">
    <reaction evidence="3">
        <text>Hydrolysis of (1-&gt;4)-beta-linkages between N-acetylmuramic acid and N-acetyl-D-glucosamine residues in a peptidoglycan and between N-acetyl-D-glucosamine residues in chitodextrins.</text>
        <dbReference type="EC" id="3.2.1.17"/>
    </reaction>
</comment>
<dbReference type="AlphaFoldDB" id="A0A0C9NF17"/>
<evidence type="ECO:0000313" key="5">
    <source>
        <dbReference type="Proteomes" id="UP000032025"/>
    </source>
</evidence>
<dbReference type="InterPro" id="IPR002196">
    <property type="entry name" value="Glyco_hydro_24"/>
</dbReference>